<keyword evidence="1" id="KW-0472">Membrane</keyword>
<accession>A0A1I1PXI2</accession>
<dbReference type="RefSeq" id="WP_090092592.1">
    <property type="nucleotide sequence ID" value="NZ_FOMG01000021.1"/>
</dbReference>
<feature type="transmembrane region" description="Helical" evidence="1">
    <location>
        <begin position="105"/>
        <end position="124"/>
    </location>
</feature>
<dbReference type="EMBL" id="FOMG01000021">
    <property type="protein sequence ID" value="SFD14485.1"/>
    <property type="molecule type" value="Genomic_DNA"/>
</dbReference>
<evidence type="ECO:0000313" key="3">
    <source>
        <dbReference type="Proteomes" id="UP000199263"/>
    </source>
</evidence>
<feature type="transmembrane region" description="Helical" evidence="1">
    <location>
        <begin position="184"/>
        <end position="199"/>
    </location>
</feature>
<organism evidence="2 3">
    <name type="scientific">Clostridium uliginosum</name>
    <dbReference type="NCBI Taxonomy" id="119641"/>
    <lineage>
        <taxon>Bacteria</taxon>
        <taxon>Bacillati</taxon>
        <taxon>Bacillota</taxon>
        <taxon>Clostridia</taxon>
        <taxon>Eubacteriales</taxon>
        <taxon>Clostridiaceae</taxon>
        <taxon>Clostridium</taxon>
    </lineage>
</organism>
<evidence type="ECO:0000256" key="1">
    <source>
        <dbReference type="SAM" id="Phobius"/>
    </source>
</evidence>
<protein>
    <submittedName>
        <fullName evidence="2">Uncharacterized protein</fullName>
    </submittedName>
</protein>
<reference evidence="2 3" key="1">
    <citation type="submission" date="2016-10" db="EMBL/GenBank/DDBJ databases">
        <authorList>
            <person name="de Groot N.N."/>
        </authorList>
    </citation>
    <scope>NUCLEOTIDE SEQUENCE [LARGE SCALE GENOMIC DNA]</scope>
    <source>
        <strain evidence="2 3">DSM 12992</strain>
    </source>
</reference>
<feature type="transmembrane region" description="Helical" evidence="1">
    <location>
        <begin position="136"/>
        <end position="155"/>
    </location>
</feature>
<evidence type="ECO:0000313" key="2">
    <source>
        <dbReference type="EMBL" id="SFD14485.1"/>
    </source>
</evidence>
<sequence length="200" mass="23660">MANKYSEFNEIKPIICSENNVKNLLEEMREKKSEKKCEKLHNISIAILFIFSTIILYIWKRDMQPLEYASYEINYNYSFQRIFIPGFTMSQLLPIGLIKAIKSKTACIIFSLITIFVLYLSGNYLFLTLGNSKLTLIFYSICLVMYFLFGLIILFNKELYNYMKNLKWPKWFILYSSDEAKDKKLIIGTIIYFAIFLILL</sequence>
<name>A0A1I1PXI2_9CLOT</name>
<keyword evidence="1" id="KW-1133">Transmembrane helix</keyword>
<keyword evidence="1" id="KW-0812">Transmembrane</keyword>
<gene>
    <name evidence="2" type="ORF">SAMN05421842_12153</name>
</gene>
<proteinExistence type="predicted"/>
<feature type="transmembrane region" description="Helical" evidence="1">
    <location>
        <begin position="79"/>
        <end position="98"/>
    </location>
</feature>
<feature type="transmembrane region" description="Helical" evidence="1">
    <location>
        <begin position="40"/>
        <end position="59"/>
    </location>
</feature>
<keyword evidence="3" id="KW-1185">Reference proteome</keyword>
<dbReference type="Proteomes" id="UP000199263">
    <property type="component" value="Unassembled WGS sequence"/>
</dbReference>
<dbReference type="AlphaFoldDB" id="A0A1I1PXI2"/>